<evidence type="ECO:0000313" key="1">
    <source>
        <dbReference type="EMBL" id="RYP03378.1"/>
    </source>
</evidence>
<sequence>MSARAAIVRGIESAPKRSTEPLRGQWSSPFNYEGSSNDLFMRGEVARAYSEGDGVELVKIRSPFTFPTSSLVRTFGDRVVSAAATGLHGCTSVVVVSRRGVWLTHVWETPSFTGLLLSRTPLLFEDGPSKEARFSYEVLSALRRGNATSAHHRTGIKDLRSPETLNAGRSRRRRNLFDDDAKPRVYIFTPKSLIRAGFRFPDQTERIKDEIRAIFANYPVPIYTIGYDLSGKADVPLKVADATASLGEPGLGALGWGASAAMGEISEWKHAANAPWKEDRMRRSSVPEGSAGNFRDVSLVIQHILDFGEEGDLVVAVRLDELIPAKA</sequence>
<gene>
    <name evidence="1" type="ORF">DL764_005193</name>
</gene>
<keyword evidence="2" id="KW-1185">Reference proteome</keyword>
<dbReference type="STRING" id="155417.A0A4Q4TA61"/>
<comment type="caution">
    <text evidence="1">The sequence shown here is derived from an EMBL/GenBank/DDBJ whole genome shotgun (WGS) entry which is preliminary data.</text>
</comment>
<reference evidence="1 2" key="1">
    <citation type="submission" date="2018-06" db="EMBL/GenBank/DDBJ databases">
        <title>Complete Genomes of Monosporascus.</title>
        <authorList>
            <person name="Robinson A.J."/>
            <person name="Natvig D.O."/>
        </authorList>
    </citation>
    <scope>NUCLEOTIDE SEQUENCE [LARGE SCALE GENOMIC DNA]</scope>
    <source>
        <strain evidence="1 2">CBS 110550</strain>
    </source>
</reference>
<dbReference type="EMBL" id="QJNU01000263">
    <property type="protein sequence ID" value="RYP03378.1"/>
    <property type="molecule type" value="Genomic_DNA"/>
</dbReference>
<evidence type="ECO:0000313" key="2">
    <source>
        <dbReference type="Proteomes" id="UP000293360"/>
    </source>
</evidence>
<dbReference type="AlphaFoldDB" id="A0A4Q4TA61"/>
<protein>
    <submittedName>
        <fullName evidence="1">Uncharacterized protein</fullName>
    </submittedName>
</protein>
<organism evidence="1 2">
    <name type="scientific">Monosporascus ibericus</name>
    <dbReference type="NCBI Taxonomy" id="155417"/>
    <lineage>
        <taxon>Eukaryota</taxon>
        <taxon>Fungi</taxon>
        <taxon>Dikarya</taxon>
        <taxon>Ascomycota</taxon>
        <taxon>Pezizomycotina</taxon>
        <taxon>Sordariomycetes</taxon>
        <taxon>Xylariomycetidae</taxon>
        <taxon>Xylariales</taxon>
        <taxon>Xylariales incertae sedis</taxon>
        <taxon>Monosporascus</taxon>
    </lineage>
</organism>
<dbReference type="OrthoDB" id="3886018at2759"/>
<proteinExistence type="predicted"/>
<accession>A0A4Q4TA61</accession>
<name>A0A4Q4TA61_9PEZI</name>
<dbReference type="Proteomes" id="UP000293360">
    <property type="component" value="Unassembled WGS sequence"/>
</dbReference>